<proteinExistence type="predicted"/>
<keyword evidence="2" id="KW-1185">Reference proteome</keyword>
<gene>
    <name evidence="1" type="ORF">CLCY_2c03860</name>
</gene>
<evidence type="ECO:0000313" key="2">
    <source>
        <dbReference type="Proteomes" id="UP000036756"/>
    </source>
</evidence>
<protein>
    <submittedName>
        <fullName evidence="1">Uncharacterized protein</fullName>
    </submittedName>
</protein>
<dbReference type="RefSeq" id="WP_048571043.1">
    <property type="nucleotide sequence ID" value="NZ_LFVU01000027.1"/>
</dbReference>
<evidence type="ECO:0000313" key="1">
    <source>
        <dbReference type="EMBL" id="KMT21624.1"/>
    </source>
</evidence>
<name>A0A0J8DBD8_CLOCY</name>
<dbReference type="Proteomes" id="UP000036756">
    <property type="component" value="Unassembled WGS sequence"/>
</dbReference>
<dbReference type="STRING" id="1121307.CLCY_2c03860"/>
<reference evidence="1 2" key="1">
    <citation type="submission" date="2015-06" db="EMBL/GenBank/DDBJ databases">
        <title>Draft genome sequence of the purine-degrading Clostridium cylindrosporum HC-1 (DSM 605).</title>
        <authorList>
            <person name="Poehlein A."/>
            <person name="Schiel-Bengelsdorf B."/>
            <person name="Bengelsdorf F."/>
            <person name="Daniel R."/>
            <person name="Duerre P."/>
        </authorList>
    </citation>
    <scope>NUCLEOTIDE SEQUENCE [LARGE SCALE GENOMIC DNA]</scope>
    <source>
        <strain evidence="1 2">DSM 605</strain>
    </source>
</reference>
<dbReference type="PATRIC" id="fig|1121307.3.peg.1244"/>
<sequence length="214" mass="24399">MSLVKKTVLILLTSFIIILISTIATVYSQFNSYLERVYPTKNFYVNLPIYDLTNKKFYTKAVCLDNDVSFNVSKSAKNIISDNYSKNLTKVILEKELDKYLYQCNISLFNVKSVSSNKGYLVDKSPDTNLKLLPKDVKLTLVKDSNLNEVSENIYLLYNKLLNPSGITINTLTINGKIDKKPSTIILNSNHSSLSLNDIKEKIHIQVYKNKKIL</sequence>
<accession>A0A0J8DBD8</accession>
<comment type="caution">
    <text evidence="1">The sequence shown here is derived from an EMBL/GenBank/DDBJ whole genome shotgun (WGS) entry which is preliminary data.</text>
</comment>
<dbReference type="EMBL" id="LFVU01000027">
    <property type="protein sequence ID" value="KMT21624.1"/>
    <property type="molecule type" value="Genomic_DNA"/>
</dbReference>
<dbReference type="AlphaFoldDB" id="A0A0J8DBD8"/>
<organism evidence="1 2">
    <name type="scientific">Clostridium cylindrosporum DSM 605</name>
    <dbReference type="NCBI Taxonomy" id="1121307"/>
    <lineage>
        <taxon>Bacteria</taxon>
        <taxon>Bacillati</taxon>
        <taxon>Bacillota</taxon>
        <taxon>Clostridia</taxon>
        <taxon>Eubacteriales</taxon>
        <taxon>Clostridiaceae</taxon>
        <taxon>Clostridium</taxon>
    </lineage>
</organism>